<gene>
    <name evidence="2" type="ORF">C8Q69DRAFT_461969</name>
</gene>
<evidence type="ECO:0000313" key="3">
    <source>
        <dbReference type="Proteomes" id="UP000283841"/>
    </source>
</evidence>
<feature type="transmembrane region" description="Helical" evidence="1">
    <location>
        <begin position="50"/>
        <end position="68"/>
    </location>
</feature>
<sequence length="94" mass="10133">MALPEQNRTQTLSILSIYLSGLKCLPFPLPSLLSLPSSPAPLVLEAGGRLLLWLFPSPPVFVLVLLLGGDPPTCPVRPGRPAGLTQRNTQRKTH</sequence>
<keyword evidence="3" id="KW-1185">Reference proteome</keyword>
<reference evidence="2 3" key="1">
    <citation type="journal article" date="2018" name="Front. Microbiol.">
        <title>Genomic and genetic insights into a cosmopolitan fungus, Paecilomyces variotii (Eurotiales).</title>
        <authorList>
            <person name="Urquhart A.S."/>
            <person name="Mondo S.J."/>
            <person name="Makela M.R."/>
            <person name="Hane J.K."/>
            <person name="Wiebenga A."/>
            <person name="He G."/>
            <person name="Mihaltcheva S."/>
            <person name="Pangilinan J."/>
            <person name="Lipzen A."/>
            <person name="Barry K."/>
            <person name="de Vries R.P."/>
            <person name="Grigoriev I.V."/>
            <person name="Idnurm A."/>
        </authorList>
    </citation>
    <scope>NUCLEOTIDE SEQUENCE [LARGE SCALE GENOMIC DNA]</scope>
    <source>
        <strain evidence="2 3">CBS 101075</strain>
    </source>
</reference>
<dbReference type="GeneID" id="39599563"/>
<keyword evidence="1" id="KW-0472">Membrane</keyword>
<evidence type="ECO:0000256" key="1">
    <source>
        <dbReference type="SAM" id="Phobius"/>
    </source>
</evidence>
<proteinExistence type="predicted"/>
<dbReference type="EMBL" id="RCNU01000003">
    <property type="protein sequence ID" value="RWQ96988.1"/>
    <property type="molecule type" value="Genomic_DNA"/>
</dbReference>
<dbReference type="VEuPathDB" id="FungiDB:C8Q69DRAFT_461969"/>
<dbReference type="RefSeq" id="XP_028486633.1">
    <property type="nucleotide sequence ID" value="XM_028630286.1"/>
</dbReference>
<name>A0A443HYR1_BYSSP</name>
<evidence type="ECO:0000313" key="2">
    <source>
        <dbReference type="EMBL" id="RWQ96988.1"/>
    </source>
</evidence>
<dbReference type="Proteomes" id="UP000283841">
    <property type="component" value="Unassembled WGS sequence"/>
</dbReference>
<comment type="caution">
    <text evidence="2">The sequence shown here is derived from an EMBL/GenBank/DDBJ whole genome shotgun (WGS) entry which is preliminary data.</text>
</comment>
<organism evidence="2 3">
    <name type="scientific">Byssochlamys spectabilis</name>
    <name type="common">Paecilomyces variotii</name>
    <dbReference type="NCBI Taxonomy" id="264951"/>
    <lineage>
        <taxon>Eukaryota</taxon>
        <taxon>Fungi</taxon>
        <taxon>Dikarya</taxon>
        <taxon>Ascomycota</taxon>
        <taxon>Pezizomycotina</taxon>
        <taxon>Eurotiomycetes</taxon>
        <taxon>Eurotiomycetidae</taxon>
        <taxon>Eurotiales</taxon>
        <taxon>Thermoascaceae</taxon>
        <taxon>Paecilomyces</taxon>
    </lineage>
</organism>
<feature type="transmembrane region" description="Helical" evidence="1">
    <location>
        <begin position="12"/>
        <end position="30"/>
    </location>
</feature>
<protein>
    <submittedName>
        <fullName evidence="2">Uncharacterized protein</fullName>
    </submittedName>
</protein>
<keyword evidence="1" id="KW-0812">Transmembrane</keyword>
<accession>A0A443HYR1</accession>
<dbReference type="AlphaFoldDB" id="A0A443HYR1"/>
<keyword evidence="1" id="KW-1133">Transmembrane helix</keyword>